<reference evidence="1" key="1">
    <citation type="submission" date="2014-11" db="EMBL/GenBank/DDBJ databases">
        <authorList>
            <person name="Amaro Gonzalez C."/>
        </authorList>
    </citation>
    <scope>NUCLEOTIDE SEQUENCE</scope>
</reference>
<proteinExistence type="predicted"/>
<accession>A0A0E9QXD0</accession>
<name>A0A0E9QXD0_ANGAN</name>
<reference evidence="1" key="2">
    <citation type="journal article" date="2015" name="Fish Shellfish Immunol.">
        <title>Early steps in the European eel (Anguilla anguilla)-Vibrio vulnificus interaction in the gills: Role of the RtxA13 toxin.</title>
        <authorList>
            <person name="Callol A."/>
            <person name="Pajuelo D."/>
            <person name="Ebbesson L."/>
            <person name="Teles M."/>
            <person name="MacKenzie S."/>
            <person name="Amaro C."/>
        </authorList>
    </citation>
    <scope>NUCLEOTIDE SEQUENCE</scope>
</reference>
<organism evidence="1">
    <name type="scientific">Anguilla anguilla</name>
    <name type="common">European freshwater eel</name>
    <name type="synonym">Muraena anguilla</name>
    <dbReference type="NCBI Taxonomy" id="7936"/>
    <lineage>
        <taxon>Eukaryota</taxon>
        <taxon>Metazoa</taxon>
        <taxon>Chordata</taxon>
        <taxon>Craniata</taxon>
        <taxon>Vertebrata</taxon>
        <taxon>Euteleostomi</taxon>
        <taxon>Actinopterygii</taxon>
        <taxon>Neopterygii</taxon>
        <taxon>Teleostei</taxon>
        <taxon>Anguilliformes</taxon>
        <taxon>Anguillidae</taxon>
        <taxon>Anguilla</taxon>
    </lineage>
</organism>
<dbReference type="AlphaFoldDB" id="A0A0E9QXD0"/>
<sequence length="48" mass="5577">MLRGFYACMFNKFLDVYALVLSVVKKSRAHGSRNCPNHIIKCYLKRLA</sequence>
<evidence type="ECO:0000313" key="1">
    <source>
        <dbReference type="EMBL" id="JAH20880.1"/>
    </source>
</evidence>
<dbReference type="EMBL" id="GBXM01087697">
    <property type="protein sequence ID" value="JAH20880.1"/>
    <property type="molecule type" value="Transcribed_RNA"/>
</dbReference>
<protein>
    <submittedName>
        <fullName evidence="1">Uncharacterized protein</fullName>
    </submittedName>
</protein>